<dbReference type="Pfam" id="PF02635">
    <property type="entry name" value="DsrE"/>
    <property type="match status" value="1"/>
</dbReference>
<dbReference type="InterPro" id="IPR027396">
    <property type="entry name" value="DsrEFH-like"/>
</dbReference>
<accession>I4D7D4</accession>
<dbReference type="EMBL" id="CP003639">
    <property type="protein sequence ID" value="AFM41708.1"/>
    <property type="molecule type" value="Genomic_DNA"/>
</dbReference>
<evidence type="ECO:0000313" key="2">
    <source>
        <dbReference type="Proteomes" id="UP000002892"/>
    </source>
</evidence>
<dbReference type="AlphaFoldDB" id="I4D7D4"/>
<name>I4D7D4_DESAJ</name>
<dbReference type="STRING" id="646529.Desaci_2783"/>
<dbReference type="PANTHER" id="PTHR37691:SF1">
    <property type="entry name" value="BLR3518 PROTEIN"/>
    <property type="match status" value="1"/>
</dbReference>
<reference evidence="1 2" key="1">
    <citation type="journal article" date="2012" name="J. Bacteriol.">
        <title>Complete genome sequences of Desulfosporosinus orientis DSM765T, Desulfosporosinus youngiae DSM17734T, Desulfosporosinus meridiei DSM13257T, and Desulfosporosinus acidiphilus DSM22704T.</title>
        <authorList>
            <person name="Pester M."/>
            <person name="Brambilla E."/>
            <person name="Alazard D."/>
            <person name="Rattei T."/>
            <person name="Weinmaier T."/>
            <person name="Han J."/>
            <person name="Lucas S."/>
            <person name="Lapidus A."/>
            <person name="Cheng J.F."/>
            <person name="Goodwin L."/>
            <person name="Pitluck S."/>
            <person name="Peters L."/>
            <person name="Ovchinnikova G."/>
            <person name="Teshima H."/>
            <person name="Detter J.C."/>
            <person name="Han C.S."/>
            <person name="Tapia R."/>
            <person name="Land M.L."/>
            <person name="Hauser L."/>
            <person name="Kyrpides N.C."/>
            <person name="Ivanova N.N."/>
            <person name="Pagani I."/>
            <person name="Huntmann M."/>
            <person name="Wei C.L."/>
            <person name="Davenport K.W."/>
            <person name="Daligault H."/>
            <person name="Chain P.S."/>
            <person name="Chen A."/>
            <person name="Mavromatis K."/>
            <person name="Markowitz V."/>
            <person name="Szeto E."/>
            <person name="Mikhailova N."/>
            <person name="Pati A."/>
            <person name="Wagner M."/>
            <person name="Woyke T."/>
            <person name="Ollivier B."/>
            <person name="Klenk H.P."/>
            <person name="Spring S."/>
            <person name="Loy A."/>
        </authorList>
    </citation>
    <scope>NUCLEOTIDE SEQUENCE [LARGE SCALE GENOMIC DNA]</scope>
    <source>
        <strain evidence="2">DSM 22704 / JCM 16185 / SJ4</strain>
    </source>
</reference>
<organism evidence="1 2">
    <name type="scientific">Desulfosporosinus acidiphilus (strain DSM 22704 / JCM 16185 / SJ4)</name>
    <dbReference type="NCBI Taxonomy" id="646529"/>
    <lineage>
        <taxon>Bacteria</taxon>
        <taxon>Bacillati</taxon>
        <taxon>Bacillota</taxon>
        <taxon>Clostridia</taxon>
        <taxon>Eubacteriales</taxon>
        <taxon>Desulfitobacteriaceae</taxon>
        <taxon>Desulfosporosinus</taxon>
    </lineage>
</organism>
<dbReference type="InterPro" id="IPR003787">
    <property type="entry name" value="Sulphur_relay_DsrE/F-like"/>
</dbReference>
<keyword evidence="2" id="KW-1185">Reference proteome</keyword>
<protein>
    <submittedName>
        <fullName evidence="1">Uncharacterized protein</fullName>
    </submittedName>
</protein>
<evidence type="ECO:0000313" key="1">
    <source>
        <dbReference type="EMBL" id="AFM41708.1"/>
    </source>
</evidence>
<dbReference type="Gene3D" id="3.40.1260.10">
    <property type="entry name" value="DsrEFH-like"/>
    <property type="match status" value="1"/>
</dbReference>
<dbReference type="HOGENOM" id="CLU_127515_3_1_9"/>
<dbReference type="PANTHER" id="PTHR37691">
    <property type="entry name" value="BLR3518 PROTEIN"/>
    <property type="match status" value="1"/>
</dbReference>
<sequence>MTDYKVIFHIDEMNKWDLLLGNVSNLLKAAGEDKYSIEVLANAEAVKHYDLKHGLTSQNVMESLSNDGVKFVACNNALMANDLKRDTLFTFVEIVPAGVVELIIKQSEGYCYIKP</sequence>
<dbReference type="SUPFAM" id="SSF75169">
    <property type="entry name" value="DsrEFH-like"/>
    <property type="match status" value="1"/>
</dbReference>
<dbReference type="OrthoDB" id="6412948at2"/>
<dbReference type="RefSeq" id="WP_014827703.1">
    <property type="nucleotide sequence ID" value="NC_018068.1"/>
</dbReference>
<dbReference type="Proteomes" id="UP000002892">
    <property type="component" value="Chromosome"/>
</dbReference>
<dbReference type="KEGG" id="dai:Desaci_2783"/>
<gene>
    <name evidence="1" type="ordered locus">Desaci_2783</name>
</gene>
<dbReference type="eggNOG" id="COG1416">
    <property type="taxonomic scope" value="Bacteria"/>
</dbReference>
<proteinExistence type="predicted"/>